<dbReference type="EMBL" id="CP042436">
    <property type="protein sequence ID" value="QEC62833.1"/>
    <property type="molecule type" value="Genomic_DNA"/>
</dbReference>
<accession>A0A5B8UV70</accession>
<dbReference type="Pfam" id="PF06439">
    <property type="entry name" value="3keto-disac_hyd"/>
    <property type="match status" value="1"/>
</dbReference>
<proteinExistence type="predicted"/>
<protein>
    <submittedName>
        <fullName evidence="3">DUF1080 domain-containing protein</fullName>
    </submittedName>
</protein>
<dbReference type="OrthoDB" id="118532at2"/>
<dbReference type="Gene3D" id="2.60.120.560">
    <property type="entry name" value="Exo-inulinase, domain 1"/>
    <property type="match status" value="1"/>
</dbReference>
<keyword evidence="1" id="KW-0732">Signal</keyword>
<reference evidence="3 4" key="1">
    <citation type="journal article" date="2017" name="Curr. Microbiol.">
        <title>Mucilaginibacter ginsenosidivorans sp. nov., Isolated from Soil of Ginseng Field.</title>
        <authorList>
            <person name="Kim M.M."/>
            <person name="Siddiqi M.Z."/>
            <person name="Im W.T."/>
        </authorList>
    </citation>
    <scope>NUCLEOTIDE SEQUENCE [LARGE SCALE GENOMIC DNA]</scope>
    <source>
        <strain evidence="3 4">Gsoil 3017</strain>
    </source>
</reference>
<evidence type="ECO:0000313" key="4">
    <source>
        <dbReference type="Proteomes" id="UP000321479"/>
    </source>
</evidence>
<name>A0A5B8UV70_9SPHI</name>
<dbReference type="Proteomes" id="UP000321479">
    <property type="component" value="Chromosome"/>
</dbReference>
<organism evidence="3 4">
    <name type="scientific">Mucilaginibacter ginsenosidivorans</name>
    <dbReference type="NCBI Taxonomy" id="398053"/>
    <lineage>
        <taxon>Bacteria</taxon>
        <taxon>Pseudomonadati</taxon>
        <taxon>Bacteroidota</taxon>
        <taxon>Sphingobacteriia</taxon>
        <taxon>Sphingobacteriales</taxon>
        <taxon>Sphingobacteriaceae</taxon>
        <taxon>Mucilaginibacter</taxon>
    </lineage>
</organism>
<evidence type="ECO:0000256" key="1">
    <source>
        <dbReference type="SAM" id="SignalP"/>
    </source>
</evidence>
<feature type="domain" description="3-keto-alpha-glucoside-1,2-lyase/3-keto-2-hydroxy-glucal hydratase" evidence="2">
    <location>
        <begin position="39"/>
        <end position="181"/>
    </location>
</feature>
<dbReference type="AlphaFoldDB" id="A0A5B8UV70"/>
<dbReference type="GO" id="GO:0016787">
    <property type="term" value="F:hydrolase activity"/>
    <property type="evidence" value="ECO:0007669"/>
    <property type="project" value="InterPro"/>
</dbReference>
<evidence type="ECO:0000259" key="2">
    <source>
        <dbReference type="Pfam" id="PF06439"/>
    </source>
</evidence>
<gene>
    <name evidence="3" type="ORF">FRZ54_09670</name>
</gene>
<evidence type="ECO:0000313" key="3">
    <source>
        <dbReference type="EMBL" id="QEC62833.1"/>
    </source>
</evidence>
<dbReference type="InterPro" id="IPR010496">
    <property type="entry name" value="AL/BT2_dom"/>
</dbReference>
<dbReference type="RefSeq" id="WP_147031410.1">
    <property type="nucleotide sequence ID" value="NZ_CP042436.1"/>
</dbReference>
<feature type="signal peptide" evidence="1">
    <location>
        <begin position="1"/>
        <end position="18"/>
    </location>
</feature>
<sequence>MKPIIAIIILCASFNCFAQQKTITEKDLVPVNRLLSLEKDGATQVIHLDAKGDDGVAWLKGQEFTQGAIEIDIKGKDELQHSFVGIAFHGVDDKTFEVIYFRPFNFRATDPVRKAHAVQYVALPVYDWEKLRNEHPGQYEKPVNPAPDPNRWFHARIEIKGAAIKVFVNGDTTPSLTVNELVHSNGKMIGYWVGNTSDGDWKNLKIYSAK</sequence>
<feature type="chain" id="PRO_5022892058" evidence="1">
    <location>
        <begin position="19"/>
        <end position="210"/>
    </location>
</feature>
<dbReference type="KEGG" id="mgin:FRZ54_09670"/>
<keyword evidence="4" id="KW-1185">Reference proteome</keyword>